<protein>
    <submittedName>
        <fullName evidence="2">Uncharacterized protein</fullName>
    </submittedName>
</protein>
<dbReference type="AlphaFoldDB" id="A0A061QT38"/>
<evidence type="ECO:0000313" key="2">
    <source>
        <dbReference type="EMBL" id="JAC61506.1"/>
    </source>
</evidence>
<organism evidence="2">
    <name type="scientific">Tetraselmis sp. GSL018</name>
    <dbReference type="NCBI Taxonomy" id="582737"/>
    <lineage>
        <taxon>Eukaryota</taxon>
        <taxon>Viridiplantae</taxon>
        <taxon>Chlorophyta</taxon>
        <taxon>core chlorophytes</taxon>
        <taxon>Chlorodendrophyceae</taxon>
        <taxon>Chlorodendrales</taxon>
        <taxon>Chlorodendraceae</taxon>
        <taxon>Tetraselmis</taxon>
    </lineage>
</organism>
<feature type="compositionally biased region" description="Basic and acidic residues" evidence="1">
    <location>
        <begin position="34"/>
        <end position="43"/>
    </location>
</feature>
<gene>
    <name evidence="2" type="ORF">TSPGSL018_26028</name>
</gene>
<feature type="compositionally biased region" description="Low complexity" evidence="1">
    <location>
        <begin position="121"/>
        <end position="148"/>
    </location>
</feature>
<accession>A0A061QT38</accession>
<feature type="non-terminal residue" evidence="2">
    <location>
        <position position="207"/>
    </location>
</feature>
<name>A0A061QT38_9CHLO</name>
<feature type="compositionally biased region" description="Basic residues" evidence="1">
    <location>
        <begin position="149"/>
        <end position="159"/>
    </location>
</feature>
<dbReference type="EMBL" id="GBEZ01025602">
    <property type="protein sequence ID" value="JAC61506.1"/>
    <property type="molecule type" value="Transcribed_RNA"/>
</dbReference>
<feature type="region of interest" description="Disordered" evidence="1">
    <location>
        <begin position="27"/>
        <end position="175"/>
    </location>
</feature>
<reference evidence="2" key="1">
    <citation type="submission" date="2014-05" db="EMBL/GenBank/DDBJ databases">
        <title>The transcriptome of the halophilic microalga Tetraselmis sp. GSL018 isolated from the Great Salt Lake, Utah.</title>
        <authorList>
            <person name="Jinkerson R.E."/>
            <person name="D'Adamo S."/>
            <person name="Posewitz M.C."/>
        </authorList>
    </citation>
    <scope>NUCLEOTIDE SEQUENCE</scope>
    <source>
        <strain evidence="2">GSL018</strain>
    </source>
</reference>
<feature type="non-terminal residue" evidence="2">
    <location>
        <position position="1"/>
    </location>
</feature>
<sequence>AAAASAATKVDAALDIDNDAGALLGAAPATGRASEPDPDHGGDEGALAPGRSLEGGAGLHRGVPRGSPGALSPLRRHGIHAAADGPRTGSRLAGARQPSRRCPRPPPRAGAGLRVSHPEQGAVRPAVRGGRVGGAPDPICRPPGAGARAPRRARARRGGLHGELQRAQQCPEHPPRVLHRAAHAGETAQACAAVRLQAPPRAAGEGL</sequence>
<evidence type="ECO:0000256" key="1">
    <source>
        <dbReference type="SAM" id="MobiDB-lite"/>
    </source>
</evidence>
<proteinExistence type="predicted"/>